<organism evidence="2">
    <name type="scientific">Hemigrapsus takanoi nimavirus</name>
    <dbReference type="NCBI Taxonomy" id="2133792"/>
    <lineage>
        <taxon>Viruses</taxon>
        <taxon>Viruses incertae sedis</taxon>
        <taxon>Naldaviricetes</taxon>
        <taxon>Nimaviridae</taxon>
    </lineage>
</organism>
<evidence type="ECO:0000313" key="2">
    <source>
        <dbReference type="EMBL" id="GBG35358.1"/>
    </source>
</evidence>
<comment type="caution">
    <text evidence="2">The sequence shown here is derived from an EMBL/GenBank/DDBJ whole genome shotgun (WGS) entry which is preliminary data.</text>
</comment>
<sequence>MERVSVNKRQMVIVGDSVARELNYYYKTILDSISVSENTTSKLSWACCDNKVNQDARGGAYCCKYCRRKGRSDADADKLDHIISSASLYGLCISTGSLVGSQLSTTCPRLQKHGESLASLTFGSYLDVTHSIINPEAMDLIDQQKKALEGPVSKEGRSKAKEFERRKVENGGDEEKYDKAEEEDEYIEEFHPCVGEMLIDETASDEEKGEEGHPLLVPFDTNNHINVLSHLSLSGGSIHTRGMKFKSDRNLKSTGGDIPLTSPRIECKCTKAARKVYQEQQQKKMAVKE</sequence>
<accession>A0A401IP13</accession>
<proteinExistence type="predicted"/>
<feature type="region of interest" description="Disordered" evidence="1">
    <location>
        <begin position="148"/>
        <end position="182"/>
    </location>
</feature>
<dbReference type="EMBL" id="BFCC01000001">
    <property type="protein sequence ID" value="GBG35358.1"/>
    <property type="molecule type" value="Genomic_DNA"/>
</dbReference>
<reference evidence="2" key="1">
    <citation type="journal article" date="2018" name="J. Virol.">
        <title>Crustacean Genome Exploration Reveals the Evolutionary Origin of White Spot Syndrome Virus.</title>
        <authorList>
            <person name="Kawato S."/>
            <person name="Shitara A."/>
            <person name="Wang Y."/>
            <person name="Nozaki R."/>
            <person name="Kondo H."/>
            <person name="Hirono I."/>
        </authorList>
    </citation>
    <scope>NUCLEOTIDE SEQUENCE</scope>
    <source>
        <strain evidence="2">TUMSAT-1</strain>
    </source>
</reference>
<feature type="compositionally biased region" description="Basic and acidic residues" evidence="1">
    <location>
        <begin position="148"/>
        <end position="179"/>
    </location>
</feature>
<name>A0A401IP13_9VIRU</name>
<evidence type="ECO:0000256" key="1">
    <source>
        <dbReference type="SAM" id="MobiDB-lite"/>
    </source>
</evidence>
<protein>
    <submittedName>
        <fullName evidence="2">Wsv133-like protein</fullName>
    </submittedName>
</protein>